<dbReference type="GO" id="GO:0031083">
    <property type="term" value="C:BLOC-1 complex"/>
    <property type="evidence" value="ECO:0007669"/>
    <property type="project" value="TreeGrafter"/>
</dbReference>
<feature type="coiled-coil region" evidence="3">
    <location>
        <begin position="94"/>
        <end position="121"/>
    </location>
</feature>
<evidence type="ECO:0000313" key="5">
    <source>
        <dbReference type="EMBL" id="KAK9743508.1"/>
    </source>
</evidence>
<proteinExistence type="inferred from homology"/>
<gene>
    <name evidence="5" type="ORF">QE152_g8478</name>
</gene>
<evidence type="ECO:0000256" key="4">
    <source>
        <dbReference type="SAM" id="MobiDB-lite"/>
    </source>
</evidence>
<feature type="compositionally biased region" description="Acidic residues" evidence="4">
    <location>
        <begin position="14"/>
        <end position="23"/>
    </location>
</feature>
<dbReference type="PANTHER" id="PTHR31974:SF2">
    <property type="entry name" value="BIOGENESIS OF LYSOSOME-RELATED ORGANELLES COMPLEX 1 SUBUNIT 3"/>
    <property type="match status" value="1"/>
</dbReference>
<name>A0AAW1M7F0_POPJA</name>
<feature type="region of interest" description="Disordered" evidence="4">
    <location>
        <begin position="1"/>
        <end position="23"/>
    </location>
</feature>
<organism evidence="5 6">
    <name type="scientific">Popillia japonica</name>
    <name type="common">Japanese beetle</name>
    <dbReference type="NCBI Taxonomy" id="7064"/>
    <lineage>
        <taxon>Eukaryota</taxon>
        <taxon>Metazoa</taxon>
        <taxon>Ecdysozoa</taxon>
        <taxon>Arthropoda</taxon>
        <taxon>Hexapoda</taxon>
        <taxon>Insecta</taxon>
        <taxon>Pterygota</taxon>
        <taxon>Neoptera</taxon>
        <taxon>Endopterygota</taxon>
        <taxon>Coleoptera</taxon>
        <taxon>Polyphaga</taxon>
        <taxon>Scarabaeiformia</taxon>
        <taxon>Scarabaeidae</taxon>
        <taxon>Rutelinae</taxon>
        <taxon>Popillia</taxon>
    </lineage>
</organism>
<dbReference type="EMBL" id="JASPKY010000068">
    <property type="protein sequence ID" value="KAK9743508.1"/>
    <property type="molecule type" value="Genomic_DNA"/>
</dbReference>
<evidence type="ECO:0000256" key="3">
    <source>
        <dbReference type="SAM" id="Coils"/>
    </source>
</evidence>
<accession>A0AAW1M7F0</accession>
<evidence type="ECO:0000256" key="2">
    <source>
        <dbReference type="ARBA" id="ARBA00019581"/>
    </source>
</evidence>
<evidence type="ECO:0000256" key="1">
    <source>
        <dbReference type="ARBA" id="ARBA00008942"/>
    </source>
</evidence>
<feature type="region of interest" description="Disordered" evidence="4">
    <location>
        <begin position="41"/>
        <end position="70"/>
    </location>
</feature>
<comment type="similarity">
    <text evidence="1">Belongs to the BLOC1S3 family.</text>
</comment>
<keyword evidence="6" id="KW-1185">Reference proteome</keyword>
<dbReference type="PANTHER" id="PTHR31974">
    <property type="entry name" value="BIOGENESIS OF LYSOSOME-RELATED ORGANELLES COMPLEX 1 SUBUNIT 3"/>
    <property type="match status" value="1"/>
</dbReference>
<sequence>MSAKNPVIVSGEASETDSEEEAQIPEVAQEKHVTVHGAVILGEDSESEQEMESRASVEEATPTASNQPRADKTYNSLLHKKLKECNLKLRWDLEAFTQSTINEASKTLETLEKELIQSQLTLQSAISSLQTLNANSNKINRKLHSVVSSSFLSNVKV</sequence>
<dbReference type="InterPro" id="IPR017245">
    <property type="entry name" value="BLOC-1_complex_su-3"/>
</dbReference>
<protein>
    <recommendedName>
        <fullName evidence="2">Biogenesis of lysosome-related organelles complex 1 subunit 3</fullName>
    </recommendedName>
</protein>
<dbReference type="AlphaFoldDB" id="A0AAW1M7F0"/>
<evidence type="ECO:0000313" key="6">
    <source>
        <dbReference type="Proteomes" id="UP001458880"/>
    </source>
</evidence>
<dbReference type="Pfam" id="PF15753">
    <property type="entry name" value="BLOC1S3"/>
    <property type="match status" value="1"/>
</dbReference>
<keyword evidence="3" id="KW-0175">Coiled coil</keyword>
<reference evidence="5 6" key="1">
    <citation type="journal article" date="2024" name="BMC Genomics">
        <title>De novo assembly and annotation of Popillia japonica's genome with initial clues to its potential as an invasive pest.</title>
        <authorList>
            <person name="Cucini C."/>
            <person name="Boschi S."/>
            <person name="Funari R."/>
            <person name="Cardaioli E."/>
            <person name="Iannotti N."/>
            <person name="Marturano G."/>
            <person name="Paoli F."/>
            <person name="Bruttini M."/>
            <person name="Carapelli A."/>
            <person name="Frati F."/>
            <person name="Nardi F."/>
        </authorList>
    </citation>
    <scope>NUCLEOTIDE SEQUENCE [LARGE SCALE GENOMIC DNA]</scope>
    <source>
        <strain evidence="5">DMR45628</strain>
    </source>
</reference>
<comment type="caution">
    <text evidence="5">The sequence shown here is derived from an EMBL/GenBank/DDBJ whole genome shotgun (WGS) entry which is preliminary data.</text>
</comment>
<dbReference type="Proteomes" id="UP001458880">
    <property type="component" value="Unassembled WGS sequence"/>
</dbReference>